<gene>
    <name evidence="1" type="ORF">A2415_01760</name>
</gene>
<dbReference type="Proteomes" id="UP000179113">
    <property type="component" value="Unassembled WGS sequence"/>
</dbReference>
<dbReference type="SUPFAM" id="SSF56784">
    <property type="entry name" value="HAD-like"/>
    <property type="match status" value="1"/>
</dbReference>
<comment type="caution">
    <text evidence="1">The sequence shown here is derived from an EMBL/GenBank/DDBJ whole genome shotgun (WGS) entry which is preliminary data.</text>
</comment>
<protein>
    <recommendedName>
        <fullName evidence="3">Response regulatory domain-containing protein</fullName>
    </recommendedName>
</protein>
<dbReference type="InterPro" id="IPR036412">
    <property type="entry name" value="HAD-like_sf"/>
</dbReference>
<evidence type="ECO:0000313" key="1">
    <source>
        <dbReference type="EMBL" id="OGC68626.1"/>
    </source>
</evidence>
<evidence type="ECO:0008006" key="3">
    <source>
        <dbReference type="Google" id="ProtNLM"/>
    </source>
</evidence>
<name>A0A1F4WGY0_UNCKA</name>
<dbReference type="Gene3D" id="3.40.50.1000">
    <property type="entry name" value="HAD superfamily/HAD-like"/>
    <property type="match status" value="1"/>
</dbReference>
<dbReference type="EMBL" id="MEWA01000037">
    <property type="protein sequence ID" value="OGC68626.1"/>
    <property type="molecule type" value="Genomic_DNA"/>
</dbReference>
<dbReference type="AlphaFoldDB" id="A0A1F4WGY0"/>
<accession>A0A1F4WGY0</accession>
<sequence length="101" mass="11555">MKTILDEKTVKMLEKPNGYSVVLACKRLKIHPNRILAFEDTKMGLESYRKVKFEDGYYDVNVVGVTWGYESKERLLKGSPDYIIDKPKQMVELVGDLGGLN</sequence>
<dbReference type="InterPro" id="IPR023214">
    <property type="entry name" value="HAD_sf"/>
</dbReference>
<proteinExistence type="predicted"/>
<organism evidence="1 2">
    <name type="scientific">candidate division WWE3 bacterium RIFOXYC1_FULL_39_7</name>
    <dbReference type="NCBI Taxonomy" id="1802643"/>
    <lineage>
        <taxon>Bacteria</taxon>
        <taxon>Katanobacteria</taxon>
    </lineage>
</organism>
<evidence type="ECO:0000313" key="2">
    <source>
        <dbReference type="Proteomes" id="UP000179113"/>
    </source>
</evidence>
<reference evidence="1 2" key="1">
    <citation type="journal article" date="2016" name="Nat. Commun.">
        <title>Thousands of microbial genomes shed light on interconnected biogeochemical processes in an aquifer system.</title>
        <authorList>
            <person name="Anantharaman K."/>
            <person name="Brown C.T."/>
            <person name="Hug L.A."/>
            <person name="Sharon I."/>
            <person name="Castelle C.J."/>
            <person name="Probst A.J."/>
            <person name="Thomas B.C."/>
            <person name="Singh A."/>
            <person name="Wilkins M.J."/>
            <person name="Karaoz U."/>
            <person name="Brodie E.L."/>
            <person name="Williams K.H."/>
            <person name="Hubbard S.S."/>
            <person name="Banfield J.F."/>
        </authorList>
    </citation>
    <scope>NUCLEOTIDE SEQUENCE [LARGE SCALE GENOMIC DNA]</scope>
</reference>